<comment type="caution">
    <text evidence="1">The sequence shown here is derived from an EMBL/GenBank/DDBJ whole genome shotgun (WGS) entry which is preliminary data.</text>
</comment>
<keyword evidence="2" id="KW-1185">Reference proteome</keyword>
<name>A0ABU6SEG3_9FABA</name>
<evidence type="ECO:0000313" key="1">
    <source>
        <dbReference type="EMBL" id="MED6134651.1"/>
    </source>
</evidence>
<organism evidence="1 2">
    <name type="scientific">Stylosanthes scabra</name>
    <dbReference type="NCBI Taxonomy" id="79078"/>
    <lineage>
        <taxon>Eukaryota</taxon>
        <taxon>Viridiplantae</taxon>
        <taxon>Streptophyta</taxon>
        <taxon>Embryophyta</taxon>
        <taxon>Tracheophyta</taxon>
        <taxon>Spermatophyta</taxon>
        <taxon>Magnoliopsida</taxon>
        <taxon>eudicotyledons</taxon>
        <taxon>Gunneridae</taxon>
        <taxon>Pentapetalae</taxon>
        <taxon>rosids</taxon>
        <taxon>fabids</taxon>
        <taxon>Fabales</taxon>
        <taxon>Fabaceae</taxon>
        <taxon>Papilionoideae</taxon>
        <taxon>50 kb inversion clade</taxon>
        <taxon>dalbergioids sensu lato</taxon>
        <taxon>Dalbergieae</taxon>
        <taxon>Pterocarpus clade</taxon>
        <taxon>Stylosanthes</taxon>
    </lineage>
</organism>
<protein>
    <submittedName>
        <fullName evidence="1">Uncharacterized protein</fullName>
    </submittedName>
</protein>
<evidence type="ECO:0000313" key="2">
    <source>
        <dbReference type="Proteomes" id="UP001341840"/>
    </source>
</evidence>
<accession>A0ABU6SEG3</accession>
<proteinExistence type="predicted"/>
<sequence>MTEEDSFLALVHHNSVINYKSREGVKFTDKILTNIFITMRTRLVDLQRGILRRLGVDGRRRLSIIYYWISISIVTQGVKGFSIFCEPAVEIAASPHPVSSPVVERVSKPLVEHALQPDDFDDELAFIVGDSDDDIDPVSMHQGGASSSGTQQYPPHLSYINLEAIFWSWVEGR</sequence>
<dbReference type="Proteomes" id="UP001341840">
    <property type="component" value="Unassembled WGS sequence"/>
</dbReference>
<dbReference type="EMBL" id="JASCZI010060618">
    <property type="protein sequence ID" value="MED6134651.1"/>
    <property type="molecule type" value="Genomic_DNA"/>
</dbReference>
<gene>
    <name evidence="1" type="ORF">PIB30_038932</name>
</gene>
<reference evidence="1 2" key="1">
    <citation type="journal article" date="2023" name="Plants (Basel)">
        <title>Bridging the Gap: Combining Genomics and Transcriptomics Approaches to Understand Stylosanthes scabra, an Orphan Legume from the Brazilian Caatinga.</title>
        <authorList>
            <person name="Ferreira-Neto J.R.C."/>
            <person name="da Silva M.D."/>
            <person name="Binneck E."/>
            <person name="de Melo N.F."/>
            <person name="da Silva R.H."/>
            <person name="de Melo A.L.T.M."/>
            <person name="Pandolfi V."/>
            <person name="Bustamante F.O."/>
            <person name="Brasileiro-Vidal A.C."/>
            <person name="Benko-Iseppon A.M."/>
        </authorList>
    </citation>
    <scope>NUCLEOTIDE SEQUENCE [LARGE SCALE GENOMIC DNA]</scope>
    <source>
        <tissue evidence="1">Leaves</tissue>
    </source>
</reference>